<dbReference type="AlphaFoldDB" id="A0A9P5CNS1"/>
<reference evidence="3" key="1">
    <citation type="journal article" date="2020" name="Phytopathology">
        <title>Genome sequence of the chestnut blight fungus Cryphonectria parasitica EP155: A fundamental resource for an archetypical invasive plant pathogen.</title>
        <authorList>
            <person name="Crouch J.A."/>
            <person name="Dawe A."/>
            <person name="Aerts A."/>
            <person name="Barry K."/>
            <person name="Churchill A.C.L."/>
            <person name="Grimwood J."/>
            <person name="Hillman B."/>
            <person name="Milgroom M.G."/>
            <person name="Pangilinan J."/>
            <person name="Smith M."/>
            <person name="Salamov A."/>
            <person name="Schmutz J."/>
            <person name="Yadav J."/>
            <person name="Grigoriev I.V."/>
            <person name="Nuss D."/>
        </authorList>
    </citation>
    <scope>NUCLEOTIDE SEQUENCE</scope>
    <source>
        <strain evidence="3">EP155</strain>
    </source>
</reference>
<feature type="region of interest" description="Disordered" evidence="1">
    <location>
        <begin position="83"/>
        <end position="114"/>
    </location>
</feature>
<dbReference type="RefSeq" id="XP_040775186.1">
    <property type="nucleotide sequence ID" value="XM_040920539.1"/>
</dbReference>
<keyword evidence="2" id="KW-1133">Transmembrane helix</keyword>
<feature type="transmembrane region" description="Helical" evidence="2">
    <location>
        <begin position="21"/>
        <end position="43"/>
    </location>
</feature>
<comment type="caution">
    <text evidence="3">The sequence shown here is derived from an EMBL/GenBank/DDBJ whole genome shotgun (WGS) entry which is preliminary data.</text>
</comment>
<proteinExistence type="predicted"/>
<keyword evidence="2" id="KW-0812">Transmembrane</keyword>
<accession>A0A9P5CNS1</accession>
<keyword evidence="4" id="KW-1185">Reference proteome</keyword>
<evidence type="ECO:0000256" key="2">
    <source>
        <dbReference type="SAM" id="Phobius"/>
    </source>
</evidence>
<feature type="compositionally biased region" description="Basic residues" evidence="1">
    <location>
        <begin position="91"/>
        <end position="106"/>
    </location>
</feature>
<name>A0A9P5CNS1_CRYP1</name>
<keyword evidence="2" id="KW-0472">Membrane</keyword>
<gene>
    <name evidence="3" type="ORF">M406DRAFT_330574</name>
</gene>
<dbReference type="EMBL" id="MU032348">
    <property type="protein sequence ID" value="KAF3764225.1"/>
    <property type="molecule type" value="Genomic_DNA"/>
</dbReference>
<evidence type="ECO:0000313" key="4">
    <source>
        <dbReference type="Proteomes" id="UP000803844"/>
    </source>
</evidence>
<evidence type="ECO:0000313" key="3">
    <source>
        <dbReference type="EMBL" id="KAF3764225.1"/>
    </source>
</evidence>
<sequence>MPDKTLIIIRDPRHGRSPIRALPVSTFFTTALYCCPCVCIYAASPKDASKPQPHPERPLLALVGSASIDGGIWQARQPAHCCNTAASSGKNGKKKKKEKKKKKKKTIREGDQKE</sequence>
<dbReference type="GeneID" id="63837668"/>
<organism evidence="3 4">
    <name type="scientific">Cryphonectria parasitica (strain ATCC 38755 / EP155)</name>
    <dbReference type="NCBI Taxonomy" id="660469"/>
    <lineage>
        <taxon>Eukaryota</taxon>
        <taxon>Fungi</taxon>
        <taxon>Dikarya</taxon>
        <taxon>Ascomycota</taxon>
        <taxon>Pezizomycotina</taxon>
        <taxon>Sordariomycetes</taxon>
        <taxon>Sordariomycetidae</taxon>
        <taxon>Diaporthales</taxon>
        <taxon>Cryphonectriaceae</taxon>
        <taxon>Cryphonectria-Endothia species complex</taxon>
        <taxon>Cryphonectria</taxon>
    </lineage>
</organism>
<evidence type="ECO:0000256" key="1">
    <source>
        <dbReference type="SAM" id="MobiDB-lite"/>
    </source>
</evidence>
<dbReference type="Proteomes" id="UP000803844">
    <property type="component" value="Unassembled WGS sequence"/>
</dbReference>
<protein>
    <submittedName>
        <fullName evidence="3">Uncharacterized protein</fullName>
    </submittedName>
</protein>